<evidence type="ECO:0000313" key="2">
    <source>
        <dbReference type="Proteomes" id="UP000553776"/>
    </source>
</evidence>
<dbReference type="Proteomes" id="UP000553776">
    <property type="component" value="Unassembled WGS sequence"/>
</dbReference>
<reference evidence="1 2" key="1">
    <citation type="submission" date="2020-08" db="EMBL/GenBank/DDBJ databases">
        <title>Cohnella phylogeny.</title>
        <authorList>
            <person name="Dunlap C."/>
        </authorList>
    </citation>
    <scope>NUCLEOTIDE SEQUENCE [LARGE SCALE GENOMIC DNA]</scope>
    <source>
        <strain evidence="1 2">DSM 25239</strain>
    </source>
</reference>
<accession>A0A841TZD0</accession>
<comment type="caution">
    <text evidence="1">The sequence shown here is derived from an EMBL/GenBank/DDBJ whole genome shotgun (WGS) entry which is preliminary data.</text>
</comment>
<protein>
    <submittedName>
        <fullName evidence="1">Uncharacterized protein</fullName>
    </submittedName>
</protein>
<keyword evidence="2" id="KW-1185">Reference proteome</keyword>
<evidence type="ECO:0000313" key="1">
    <source>
        <dbReference type="EMBL" id="MBB6691014.1"/>
    </source>
</evidence>
<gene>
    <name evidence="1" type="ORF">H7B90_06310</name>
</gene>
<dbReference type="EMBL" id="JACJVR010000020">
    <property type="protein sequence ID" value="MBB6691014.1"/>
    <property type="molecule type" value="Genomic_DNA"/>
</dbReference>
<dbReference type="RefSeq" id="WP_185135016.1">
    <property type="nucleotide sequence ID" value="NZ_JACJVR010000020.1"/>
</dbReference>
<organism evidence="1 2">
    <name type="scientific">Cohnella xylanilytica</name>
    <dbReference type="NCBI Taxonomy" id="557555"/>
    <lineage>
        <taxon>Bacteria</taxon>
        <taxon>Bacillati</taxon>
        <taxon>Bacillota</taxon>
        <taxon>Bacilli</taxon>
        <taxon>Bacillales</taxon>
        <taxon>Paenibacillaceae</taxon>
        <taxon>Cohnella</taxon>
    </lineage>
</organism>
<sequence>MAATGAIAIAVTGAVVIASKYTEASIEPTSADKMEQGSAHIQYKTPIFDRMKDKAVVQKIQDSWLRAEAVLASKFPNERSGTDGWQLLNSADGAIEFTNGLAQQEAFSFNAAFMSKERRAALQVGDYWPALLLNKEEGRAILFWERDNGNVVKIDLLSKTNKGGARDWYVEGPAQEFEAQKSS</sequence>
<dbReference type="AlphaFoldDB" id="A0A841TZD0"/>
<name>A0A841TZD0_9BACL</name>
<proteinExistence type="predicted"/>